<dbReference type="AlphaFoldDB" id="A0A841HEY2"/>
<evidence type="ECO:0000256" key="1">
    <source>
        <dbReference type="SAM" id="MobiDB-lite"/>
    </source>
</evidence>
<feature type="compositionally biased region" description="Polar residues" evidence="1">
    <location>
        <begin position="208"/>
        <end position="230"/>
    </location>
</feature>
<keyword evidence="3" id="KW-1185">Reference proteome</keyword>
<dbReference type="RefSeq" id="WP_184329459.1">
    <property type="nucleotide sequence ID" value="NZ_JACHHZ010000001.1"/>
</dbReference>
<dbReference type="Proteomes" id="UP000588068">
    <property type="component" value="Unassembled WGS sequence"/>
</dbReference>
<proteinExistence type="predicted"/>
<dbReference type="Pfam" id="PF13942">
    <property type="entry name" value="Lipoprotein_20"/>
    <property type="match status" value="1"/>
</dbReference>
<dbReference type="EMBL" id="JACHHZ010000001">
    <property type="protein sequence ID" value="MBB6091671.1"/>
    <property type="molecule type" value="Genomic_DNA"/>
</dbReference>
<name>A0A841HEY2_9GAMM</name>
<evidence type="ECO:0000313" key="2">
    <source>
        <dbReference type="EMBL" id="MBB6091671.1"/>
    </source>
</evidence>
<organism evidence="2 3">
    <name type="scientific">Povalibacter uvarum</name>
    <dbReference type="NCBI Taxonomy" id="732238"/>
    <lineage>
        <taxon>Bacteria</taxon>
        <taxon>Pseudomonadati</taxon>
        <taxon>Pseudomonadota</taxon>
        <taxon>Gammaproteobacteria</taxon>
        <taxon>Steroidobacterales</taxon>
        <taxon>Steroidobacteraceae</taxon>
        <taxon>Povalibacter</taxon>
    </lineage>
</organism>
<gene>
    <name evidence="2" type="ORF">HNQ60_000517</name>
</gene>
<sequence length="230" mass="25097">MESRRINSRSRTALEGGARLSALALLLLLSGCELANLGQREVEQPAAVPTIANETLLAYLDTMNGLASADPARQADVFYEVEREYTRAPTTASTLRYAAALVTPGHPASKPADGKKLLETLMATPERMTPAERSLAAVLILETNARLKLEAENRRLLATLDDRGRSQANSDKRVQAQLEENARLRRALAETQQKLDAIKEIEKDLSERSSTPPGNRDTANSETQSSSTSR</sequence>
<dbReference type="PROSITE" id="PS51257">
    <property type="entry name" value="PROKAR_LIPOPROTEIN"/>
    <property type="match status" value="1"/>
</dbReference>
<reference evidence="2 3" key="1">
    <citation type="submission" date="2020-08" db="EMBL/GenBank/DDBJ databases">
        <title>Genomic Encyclopedia of Type Strains, Phase IV (KMG-IV): sequencing the most valuable type-strain genomes for metagenomic binning, comparative biology and taxonomic classification.</title>
        <authorList>
            <person name="Goeker M."/>
        </authorList>
    </citation>
    <scope>NUCLEOTIDE SEQUENCE [LARGE SCALE GENOMIC DNA]</scope>
    <source>
        <strain evidence="2 3">DSM 26723</strain>
    </source>
</reference>
<protein>
    <submittedName>
        <fullName evidence="2">Uncharacterized protein</fullName>
    </submittedName>
</protein>
<dbReference type="InterPro" id="IPR025262">
    <property type="entry name" value="QseG"/>
</dbReference>
<accession>A0A841HEY2</accession>
<comment type="caution">
    <text evidence="2">The sequence shown here is derived from an EMBL/GenBank/DDBJ whole genome shotgun (WGS) entry which is preliminary data.</text>
</comment>
<evidence type="ECO:0000313" key="3">
    <source>
        <dbReference type="Proteomes" id="UP000588068"/>
    </source>
</evidence>
<feature type="region of interest" description="Disordered" evidence="1">
    <location>
        <begin position="200"/>
        <end position="230"/>
    </location>
</feature>